<keyword evidence="5" id="KW-1185">Reference proteome</keyword>
<dbReference type="InterPro" id="IPR001680">
    <property type="entry name" value="WD40_rpt"/>
</dbReference>
<gene>
    <name evidence="4" type="primary">Dcaf6</name>
    <name evidence="4" type="ORF">TNCT_442961</name>
</gene>
<dbReference type="SMART" id="SM00320">
    <property type="entry name" value="WD40"/>
    <property type="match status" value="5"/>
</dbReference>
<dbReference type="Proteomes" id="UP000887116">
    <property type="component" value="Unassembled WGS sequence"/>
</dbReference>
<dbReference type="GO" id="GO:0080008">
    <property type="term" value="C:Cul4-RING E3 ubiquitin ligase complex"/>
    <property type="evidence" value="ECO:0007669"/>
    <property type="project" value="TreeGrafter"/>
</dbReference>
<evidence type="ECO:0000256" key="1">
    <source>
        <dbReference type="ARBA" id="ARBA00022574"/>
    </source>
</evidence>
<dbReference type="GO" id="GO:0005737">
    <property type="term" value="C:cytoplasm"/>
    <property type="evidence" value="ECO:0007669"/>
    <property type="project" value="TreeGrafter"/>
</dbReference>
<evidence type="ECO:0000256" key="2">
    <source>
        <dbReference type="ARBA" id="ARBA00022737"/>
    </source>
</evidence>
<feature type="compositionally biased region" description="Low complexity" evidence="3">
    <location>
        <begin position="543"/>
        <end position="553"/>
    </location>
</feature>
<keyword evidence="2" id="KW-0677">Repeat</keyword>
<dbReference type="InterPro" id="IPR045151">
    <property type="entry name" value="DCAF8"/>
</dbReference>
<sequence length="586" mass="65306">MHNLALEKAFEKDIIFILYLNYTDFKKPFVKPETLIEEDPNSDDAKNQSYPTTMNKKNLFSSIMDMPYGCTTPYHLFDAAKNSRELVQKLTLQRKIPVHDGCVNSICWNDTGKYLLSGSDDQRLSVVHGYDYSVLAYIHTGHRANIFSAKFLPNTGDSHVISCSGDGIIIYSDLERPETSLNNKFNCHRGTAYEIMTVPNDPNTFLSCGEDRSVRWFDIRTKTSCSKEDCKDDILINCQSPVTSLAVNPLTPYQLAVGCADASVRIFDRRMLCTQNAAGFFVSNGFQALMSCFTVPEFTRSRRITSLCYSADGQEMLVSYSSDYIYLFDIKDNLEKKPKLLSKEGSSNDSDNDSGLFFRGRPLMKRLRIRGDWSDTGPNARPEAESRETEEPNSSRTNIAHAMRNILSRMLNTTQARSRSNASRSSSASSHGSSQSEDAEPASDSVDEGDHVVESTASASPSTSSNVPSKRKETPEKESDPSNRSPAAKSKCIKKADINQPTCSAFVDDKPSTSSYNAFSEPSTSCDIKNNHEVADDNVNKLNNEVSNSSVNSENEEQIVADISDESNFESIEKKLESQRKDLIEK</sequence>
<feature type="compositionally biased region" description="Polar residues" evidence="3">
    <location>
        <begin position="512"/>
        <end position="528"/>
    </location>
</feature>
<protein>
    <submittedName>
        <fullName evidence="4">DDB1- and CUL4-associated factor 6</fullName>
    </submittedName>
</protein>
<evidence type="ECO:0000313" key="5">
    <source>
        <dbReference type="Proteomes" id="UP000887116"/>
    </source>
</evidence>
<feature type="compositionally biased region" description="Acidic residues" evidence="3">
    <location>
        <begin position="437"/>
        <end position="447"/>
    </location>
</feature>
<dbReference type="OrthoDB" id="4869960at2759"/>
<reference evidence="4" key="1">
    <citation type="submission" date="2020-07" db="EMBL/GenBank/DDBJ databases">
        <title>Multicomponent nature underlies the extraordinary mechanical properties of spider dragline silk.</title>
        <authorList>
            <person name="Kono N."/>
            <person name="Nakamura H."/>
            <person name="Mori M."/>
            <person name="Yoshida Y."/>
            <person name="Ohtoshi R."/>
            <person name="Malay A.D."/>
            <person name="Moran D.A.P."/>
            <person name="Tomita M."/>
            <person name="Numata K."/>
            <person name="Arakawa K."/>
        </authorList>
    </citation>
    <scope>NUCLEOTIDE SEQUENCE</scope>
</reference>
<evidence type="ECO:0000313" key="4">
    <source>
        <dbReference type="EMBL" id="GFQ88256.1"/>
    </source>
</evidence>
<dbReference type="InterPro" id="IPR036322">
    <property type="entry name" value="WD40_repeat_dom_sf"/>
</dbReference>
<feature type="compositionally biased region" description="Low complexity" evidence="3">
    <location>
        <begin position="455"/>
        <end position="468"/>
    </location>
</feature>
<dbReference type="SUPFAM" id="SSF50978">
    <property type="entry name" value="WD40 repeat-like"/>
    <property type="match status" value="1"/>
</dbReference>
<feature type="compositionally biased region" description="Low complexity" evidence="3">
    <location>
        <begin position="416"/>
        <end position="436"/>
    </location>
</feature>
<dbReference type="GO" id="GO:0045944">
    <property type="term" value="P:positive regulation of transcription by RNA polymerase II"/>
    <property type="evidence" value="ECO:0007669"/>
    <property type="project" value="TreeGrafter"/>
</dbReference>
<feature type="region of interest" description="Disordered" evidence="3">
    <location>
        <begin position="543"/>
        <end position="564"/>
    </location>
</feature>
<proteinExistence type="predicted"/>
<keyword evidence="1" id="KW-0853">WD repeat</keyword>
<name>A0A8X6FT53_TRICU</name>
<dbReference type="Pfam" id="PF00400">
    <property type="entry name" value="WD40"/>
    <property type="match status" value="2"/>
</dbReference>
<accession>A0A8X6FT53</accession>
<comment type="caution">
    <text evidence="4">The sequence shown here is derived from an EMBL/GenBank/DDBJ whole genome shotgun (WGS) entry which is preliminary data.</text>
</comment>
<dbReference type="Gene3D" id="2.130.10.10">
    <property type="entry name" value="YVTN repeat-like/Quinoprotein amine dehydrogenase"/>
    <property type="match status" value="1"/>
</dbReference>
<dbReference type="InterPro" id="IPR015943">
    <property type="entry name" value="WD40/YVTN_repeat-like_dom_sf"/>
</dbReference>
<dbReference type="PANTHER" id="PTHR15574:SF39">
    <property type="entry name" value="DDB1- AND CUL4-ASSOCIATED FACTOR 6"/>
    <property type="match status" value="1"/>
</dbReference>
<feature type="region of interest" description="Disordered" evidence="3">
    <location>
        <begin position="369"/>
        <end position="398"/>
    </location>
</feature>
<organism evidence="4 5">
    <name type="scientific">Trichonephila clavata</name>
    <name type="common">Joro spider</name>
    <name type="synonym">Nephila clavata</name>
    <dbReference type="NCBI Taxonomy" id="2740835"/>
    <lineage>
        <taxon>Eukaryota</taxon>
        <taxon>Metazoa</taxon>
        <taxon>Ecdysozoa</taxon>
        <taxon>Arthropoda</taxon>
        <taxon>Chelicerata</taxon>
        <taxon>Arachnida</taxon>
        <taxon>Araneae</taxon>
        <taxon>Araneomorphae</taxon>
        <taxon>Entelegynae</taxon>
        <taxon>Araneoidea</taxon>
        <taxon>Nephilidae</taxon>
        <taxon>Trichonephila</taxon>
    </lineage>
</organism>
<evidence type="ECO:0000256" key="3">
    <source>
        <dbReference type="SAM" id="MobiDB-lite"/>
    </source>
</evidence>
<dbReference type="EMBL" id="BMAO01023369">
    <property type="protein sequence ID" value="GFQ88256.1"/>
    <property type="molecule type" value="Genomic_DNA"/>
</dbReference>
<feature type="compositionally biased region" description="Basic and acidic residues" evidence="3">
    <location>
        <begin position="470"/>
        <end position="481"/>
    </location>
</feature>
<feature type="compositionally biased region" description="Acidic residues" evidence="3">
    <location>
        <begin position="554"/>
        <end position="564"/>
    </location>
</feature>
<dbReference type="AlphaFoldDB" id="A0A8X6FT53"/>
<dbReference type="PANTHER" id="PTHR15574">
    <property type="entry name" value="WD REPEAT DOMAIN-CONTAINING FAMILY"/>
    <property type="match status" value="1"/>
</dbReference>
<feature type="region of interest" description="Disordered" evidence="3">
    <location>
        <begin position="413"/>
        <end position="530"/>
    </location>
</feature>